<dbReference type="InterPro" id="IPR050490">
    <property type="entry name" value="Bact_solute-bd_prot1"/>
</dbReference>
<gene>
    <name evidence="6" type="ORF">SAMN05216298_0683</name>
</gene>
<organism evidence="6 7">
    <name type="scientific">Glycomyces sambucus</name>
    <dbReference type="NCBI Taxonomy" id="380244"/>
    <lineage>
        <taxon>Bacteria</taxon>
        <taxon>Bacillati</taxon>
        <taxon>Actinomycetota</taxon>
        <taxon>Actinomycetes</taxon>
        <taxon>Glycomycetales</taxon>
        <taxon>Glycomycetaceae</taxon>
        <taxon>Glycomyces</taxon>
    </lineage>
</organism>
<dbReference type="CDD" id="cd13585">
    <property type="entry name" value="PBP2_TMBP_like"/>
    <property type="match status" value="1"/>
</dbReference>
<sequence length="443" mass="47742">MRPIRLASIAACAVLAATAAACGASSDGDGAVVQWWTWDEKQAQSWEKCVPAFEEANPGVTVEISQYAWDDYWTKLTAGFVAGSAPDTFMDHVNNYPEYTSQGQLLPLDDYVESTGYDLDQLAVGVPTWTYTDDSLYGLPKDWATVAFYYNADMLADAGLTAEDVMNMTWNPDDGGTFEDVIARLTVDENGVRGDEPGFDPENVAVYGINSLGSNGVNGQDTWANFASTTGWTLGDEPNWPTTLQYSDPRYVATAEYLRDLSTRGLTPAEGEFTLGQAEQLGSGSVAIVQSGSWNATSFYALPDLNVGIAPSVIGPEGERRALSNSNADSIWAGTEHPDESFAWISYMNSPECQDLAGADGSFFPSIASSMAVTTESLGAQGIDITPFTAQFEAGTLFETPAFEHGQEVGDAISPLSEAFFTFERDADVFTEMDEASREILAQ</sequence>
<dbReference type="EMBL" id="FNGF01000001">
    <property type="protein sequence ID" value="SDK59023.1"/>
    <property type="molecule type" value="Genomic_DNA"/>
</dbReference>
<evidence type="ECO:0000256" key="5">
    <source>
        <dbReference type="SAM" id="SignalP"/>
    </source>
</evidence>
<comment type="similarity">
    <text evidence="2">Belongs to the bacterial solute-binding protein 1 family.</text>
</comment>
<evidence type="ECO:0000256" key="3">
    <source>
        <dbReference type="ARBA" id="ARBA00022448"/>
    </source>
</evidence>
<feature type="chain" id="PRO_5011787386" evidence="5">
    <location>
        <begin position="24"/>
        <end position="443"/>
    </location>
</feature>
<accession>A0A1G9D5D2</accession>
<dbReference type="AlphaFoldDB" id="A0A1G9D5D2"/>
<evidence type="ECO:0000256" key="4">
    <source>
        <dbReference type="ARBA" id="ARBA00022729"/>
    </source>
</evidence>
<dbReference type="PANTHER" id="PTHR43649:SF31">
    <property type="entry name" value="SN-GLYCEROL-3-PHOSPHATE-BINDING PERIPLASMIC PROTEIN UGPB"/>
    <property type="match status" value="1"/>
</dbReference>
<keyword evidence="4 5" id="KW-0732">Signal</keyword>
<evidence type="ECO:0000256" key="1">
    <source>
        <dbReference type="ARBA" id="ARBA00004196"/>
    </source>
</evidence>
<dbReference type="InterPro" id="IPR006059">
    <property type="entry name" value="SBP"/>
</dbReference>
<keyword evidence="7" id="KW-1185">Reference proteome</keyword>
<dbReference type="Gene3D" id="3.40.190.10">
    <property type="entry name" value="Periplasmic binding protein-like II"/>
    <property type="match status" value="1"/>
</dbReference>
<proteinExistence type="inferred from homology"/>
<dbReference type="Proteomes" id="UP000198662">
    <property type="component" value="Unassembled WGS sequence"/>
</dbReference>
<evidence type="ECO:0000256" key="2">
    <source>
        <dbReference type="ARBA" id="ARBA00008520"/>
    </source>
</evidence>
<name>A0A1G9D5D2_9ACTN</name>
<evidence type="ECO:0000313" key="7">
    <source>
        <dbReference type="Proteomes" id="UP000198662"/>
    </source>
</evidence>
<dbReference type="PROSITE" id="PS51257">
    <property type="entry name" value="PROKAR_LIPOPROTEIN"/>
    <property type="match status" value="1"/>
</dbReference>
<protein>
    <submittedName>
        <fullName evidence="6">Carbohydrate ABC transporter substrate-binding protein, CUT1 family</fullName>
    </submittedName>
</protein>
<dbReference type="PANTHER" id="PTHR43649">
    <property type="entry name" value="ARABINOSE-BINDING PROTEIN-RELATED"/>
    <property type="match status" value="1"/>
</dbReference>
<dbReference type="GO" id="GO:0030313">
    <property type="term" value="C:cell envelope"/>
    <property type="evidence" value="ECO:0007669"/>
    <property type="project" value="UniProtKB-SubCell"/>
</dbReference>
<dbReference type="Pfam" id="PF13416">
    <property type="entry name" value="SBP_bac_8"/>
    <property type="match status" value="1"/>
</dbReference>
<dbReference type="SUPFAM" id="SSF53850">
    <property type="entry name" value="Periplasmic binding protein-like II"/>
    <property type="match status" value="1"/>
</dbReference>
<evidence type="ECO:0000313" key="6">
    <source>
        <dbReference type="EMBL" id="SDK59023.1"/>
    </source>
</evidence>
<reference evidence="7" key="1">
    <citation type="submission" date="2016-10" db="EMBL/GenBank/DDBJ databases">
        <authorList>
            <person name="Varghese N."/>
            <person name="Submissions S."/>
        </authorList>
    </citation>
    <scope>NUCLEOTIDE SEQUENCE [LARGE SCALE GENOMIC DNA]</scope>
    <source>
        <strain evidence="7">CGMCC 4.3147</strain>
    </source>
</reference>
<dbReference type="STRING" id="380244.SAMN05216298_0683"/>
<feature type="signal peptide" evidence="5">
    <location>
        <begin position="1"/>
        <end position="23"/>
    </location>
</feature>
<keyword evidence="3" id="KW-0813">Transport</keyword>
<dbReference type="RefSeq" id="WP_091042744.1">
    <property type="nucleotide sequence ID" value="NZ_FNGF01000001.1"/>
</dbReference>
<dbReference type="OrthoDB" id="1650177at2"/>
<comment type="subcellular location">
    <subcellularLocation>
        <location evidence="1">Cell envelope</location>
    </subcellularLocation>
</comment>